<dbReference type="PANTHER" id="PTHR43394">
    <property type="entry name" value="ATP-DEPENDENT PERMEASE MDL1, MITOCHONDRIAL"/>
    <property type="match status" value="1"/>
</dbReference>
<name>A0ABN9PV91_9DINO</name>
<dbReference type="SUPFAM" id="SSF52540">
    <property type="entry name" value="P-loop containing nucleoside triphosphate hydrolases"/>
    <property type="match status" value="1"/>
</dbReference>
<protein>
    <recommendedName>
        <fullName evidence="8">ABC transporter domain-containing protein</fullName>
    </recommendedName>
</protein>
<evidence type="ECO:0000256" key="1">
    <source>
        <dbReference type="ARBA" id="ARBA00004141"/>
    </source>
</evidence>
<dbReference type="InterPro" id="IPR036640">
    <property type="entry name" value="ABC1_TM_sf"/>
</dbReference>
<keyword evidence="3" id="KW-1133">Transmembrane helix</keyword>
<evidence type="ECO:0000256" key="3">
    <source>
        <dbReference type="ARBA" id="ARBA00022989"/>
    </source>
</evidence>
<sequence>QALDLPRDLLQESTGLAEMGWCGRLVQQGQVRAGEMQNLASYAKDMSESIRAVPEKIQVMFDRLRPLAKAWELLESEPSIGLGSGRLPRDVEGRPARAEGHLEFRGVEFAYPGGGGPVLRGTSFEVLPGTTVGVTGASGGGKSTLFRLLELWLTHGLAEYCWMGWTFVPTILSGSGGSSLPSLSARSCSACPSGTTSPSAARPTPRWRPSRRRAAPR</sequence>
<evidence type="ECO:0000256" key="4">
    <source>
        <dbReference type="ARBA" id="ARBA00023136"/>
    </source>
</evidence>
<gene>
    <name evidence="6" type="ORF">PCOR1329_LOCUS5466</name>
</gene>
<keyword evidence="7" id="KW-1185">Reference proteome</keyword>
<reference evidence="6" key="1">
    <citation type="submission" date="2023-10" db="EMBL/GenBank/DDBJ databases">
        <authorList>
            <person name="Chen Y."/>
            <person name="Shah S."/>
            <person name="Dougan E. K."/>
            <person name="Thang M."/>
            <person name="Chan C."/>
        </authorList>
    </citation>
    <scope>NUCLEOTIDE SEQUENCE [LARGE SCALE GENOMIC DNA]</scope>
</reference>
<organism evidence="6 7">
    <name type="scientific">Prorocentrum cordatum</name>
    <dbReference type="NCBI Taxonomy" id="2364126"/>
    <lineage>
        <taxon>Eukaryota</taxon>
        <taxon>Sar</taxon>
        <taxon>Alveolata</taxon>
        <taxon>Dinophyceae</taxon>
        <taxon>Prorocentrales</taxon>
        <taxon>Prorocentraceae</taxon>
        <taxon>Prorocentrum</taxon>
    </lineage>
</organism>
<dbReference type="InterPro" id="IPR039421">
    <property type="entry name" value="Type_1_exporter"/>
</dbReference>
<feature type="compositionally biased region" description="Low complexity" evidence="5">
    <location>
        <begin position="182"/>
        <end position="204"/>
    </location>
</feature>
<proteinExistence type="predicted"/>
<dbReference type="Proteomes" id="UP001189429">
    <property type="component" value="Unassembled WGS sequence"/>
</dbReference>
<evidence type="ECO:0000256" key="2">
    <source>
        <dbReference type="ARBA" id="ARBA00022692"/>
    </source>
</evidence>
<dbReference type="InterPro" id="IPR027417">
    <property type="entry name" value="P-loop_NTPase"/>
</dbReference>
<feature type="compositionally biased region" description="Basic residues" evidence="5">
    <location>
        <begin position="208"/>
        <end position="217"/>
    </location>
</feature>
<feature type="region of interest" description="Disordered" evidence="5">
    <location>
        <begin position="182"/>
        <end position="217"/>
    </location>
</feature>
<evidence type="ECO:0008006" key="8">
    <source>
        <dbReference type="Google" id="ProtNLM"/>
    </source>
</evidence>
<evidence type="ECO:0000313" key="6">
    <source>
        <dbReference type="EMBL" id="CAK0795965.1"/>
    </source>
</evidence>
<comment type="subcellular location">
    <subcellularLocation>
        <location evidence="1">Membrane</location>
        <topology evidence="1">Multi-pass membrane protein</topology>
    </subcellularLocation>
</comment>
<keyword evidence="2" id="KW-0812">Transmembrane</keyword>
<feature type="non-terminal residue" evidence="6">
    <location>
        <position position="1"/>
    </location>
</feature>
<comment type="caution">
    <text evidence="6">The sequence shown here is derived from an EMBL/GenBank/DDBJ whole genome shotgun (WGS) entry which is preliminary data.</text>
</comment>
<evidence type="ECO:0000313" key="7">
    <source>
        <dbReference type="Proteomes" id="UP001189429"/>
    </source>
</evidence>
<evidence type="ECO:0000256" key="5">
    <source>
        <dbReference type="SAM" id="MobiDB-lite"/>
    </source>
</evidence>
<dbReference type="Gene3D" id="3.40.50.300">
    <property type="entry name" value="P-loop containing nucleotide triphosphate hydrolases"/>
    <property type="match status" value="1"/>
</dbReference>
<keyword evidence="4" id="KW-0472">Membrane</keyword>
<dbReference type="Gene3D" id="1.20.1560.10">
    <property type="entry name" value="ABC transporter type 1, transmembrane domain"/>
    <property type="match status" value="1"/>
</dbReference>
<dbReference type="EMBL" id="CAUYUJ010001442">
    <property type="protein sequence ID" value="CAK0795965.1"/>
    <property type="molecule type" value="Genomic_DNA"/>
</dbReference>
<feature type="non-terminal residue" evidence="6">
    <location>
        <position position="217"/>
    </location>
</feature>
<accession>A0ABN9PV91</accession>